<dbReference type="NCBIfam" id="TIGR04345">
    <property type="entry name" value="ovoA_Cterm"/>
    <property type="match status" value="1"/>
</dbReference>
<gene>
    <name evidence="1" type="ORF">PPROV_000570600</name>
</gene>
<dbReference type="SUPFAM" id="SSF53335">
    <property type="entry name" value="S-adenosyl-L-methionine-dependent methyltransferases"/>
    <property type="match status" value="1"/>
</dbReference>
<dbReference type="PANTHER" id="PTHR45445:SF2">
    <property type="entry name" value="METHYLTRANSFERASE TYPE 11 DOMAIN-CONTAINING PROTEIN"/>
    <property type="match status" value="1"/>
</dbReference>
<evidence type="ECO:0000313" key="1">
    <source>
        <dbReference type="EMBL" id="GHP06962.1"/>
    </source>
</evidence>
<dbReference type="Proteomes" id="UP000660262">
    <property type="component" value="Unassembled WGS sequence"/>
</dbReference>
<dbReference type="EMBL" id="BNJQ01000014">
    <property type="protein sequence ID" value="GHP06962.1"/>
    <property type="molecule type" value="Genomic_DNA"/>
</dbReference>
<dbReference type="InterPro" id="IPR027625">
    <property type="entry name" value="OvoA_Cterm"/>
</dbReference>
<sequence length="287" mass="31504">MASVTATGPLKKSDSKLQGFQLYETQKAVHEYLQFHYATSEDVMPYARLLTGDSCNEHGLAFPHKLAHVCKAHAPKASSCSVLDLGCAVGGSSFTLATFEQFERVVGVDFSESFVTAARSMQTEQSATYQRLVEGDSYEMATAKLTDVQKQHAHKCQFFIGDACTVTAAEAGGEPFDVILMANLLCRVPDPAKLLANAKALLRRGGDGVVVIASPYSWTEAFTQKDRWVGGYDDESGKFVDSDSKLRDAMAAHGFELVETTDMPFVIREHRRKFQLGISSVHVYVLR</sequence>
<protein>
    <recommendedName>
        <fullName evidence="3">Methyltransferase type 11 domain-containing protein</fullName>
    </recommendedName>
</protein>
<evidence type="ECO:0008006" key="3">
    <source>
        <dbReference type="Google" id="ProtNLM"/>
    </source>
</evidence>
<dbReference type="Gene3D" id="3.40.50.150">
    <property type="entry name" value="Vaccinia Virus protein VP39"/>
    <property type="match status" value="1"/>
</dbReference>
<reference evidence="1" key="1">
    <citation type="submission" date="2020-10" db="EMBL/GenBank/DDBJ databases">
        <title>Unveiling of a novel bifunctional photoreceptor, Dualchrome1, isolated from a cosmopolitan green alga.</title>
        <authorList>
            <person name="Suzuki S."/>
            <person name="Kawachi M."/>
        </authorList>
    </citation>
    <scope>NUCLEOTIDE SEQUENCE</scope>
    <source>
        <strain evidence="1">NIES 2893</strain>
    </source>
</reference>
<proteinExistence type="predicted"/>
<dbReference type="OrthoDB" id="506498at2759"/>
<keyword evidence="2" id="KW-1185">Reference proteome</keyword>
<comment type="caution">
    <text evidence="1">The sequence shown here is derived from an EMBL/GenBank/DDBJ whole genome shotgun (WGS) entry which is preliminary data.</text>
</comment>
<dbReference type="InterPro" id="IPR029063">
    <property type="entry name" value="SAM-dependent_MTases_sf"/>
</dbReference>
<name>A0A830HJC5_9CHLO</name>
<dbReference type="PANTHER" id="PTHR45445">
    <property type="match status" value="1"/>
</dbReference>
<dbReference type="AlphaFoldDB" id="A0A830HJC5"/>
<dbReference type="Pfam" id="PF13489">
    <property type="entry name" value="Methyltransf_23"/>
    <property type="match status" value="1"/>
</dbReference>
<dbReference type="CDD" id="cd02440">
    <property type="entry name" value="AdoMet_MTases"/>
    <property type="match status" value="1"/>
</dbReference>
<organism evidence="1 2">
    <name type="scientific">Pycnococcus provasolii</name>
    <dbReference type="NCBI Taxonomy" id="41880"/>
    <lineage>
        <taxon>Eukaryota</taxon>
        <taxon>Viridiplantae</taxon>
        <taxon>Chlorophyta</taxon>
        <taxon>Pseudoscourfieldiophyceae</taxon>
        <taxon>Pseudoscourfieldiales</taxon>
        <taxon>Pycnococcaceae</taxon>
        <taxon>Pycnococcus</taxon>
    </lineage>
</organism>
<evidence type="ECO:0000313" key="2">
    <source>
        <dbReference type="Proteomes" id="UP000660262"/>
    </source>
</evidence>
<accession>A0A830HJC5</accession>